<comment type="caution">
    <text evidence="2">The sequence shown here is derived from an EMBL/GenBank/DDBJ whole genome shotgun (WGS) entry which is preliminary data.</text>
</comment>
<keyword evidence="3" id="KW-1185">Reference proteome</keyword>
<dbReference type="Proteomes" id="UP000676310">
    <property type="component" value="Unassembled WGS sequence"/>
</dbReference>
<feature type="region of interest" description="Disordered" evidence="1">
    <location>
        <begin position="81"/>
        <end position="114"/>
    </location>
</feature>
<dbReference type="AlphaFoldDB" id="A0A8J2I0T0"/>
<gene>
    <name evidence="2" type="ORF">ALTATR162_LOCUS4951</name>
</gene>
<evidence type="ECO:0000256" key="1">
    <source>
        <dbReference type="SAM" id="MobiDB-lite"/>
    </source>
</evidence>
<evidence type="ECO:0000313" key="3">
    <source>
        <dbReference type="Proteomes" id="UP000676310"/>
    </source>
</evidence>
<sequence>MTGTTVNIRQQRYDRSSSVGCIEEPHLSLQEIEPLRWDRALESSVQALHETMNSPAYWQFPNNTASMWTRELQDVQGTLSRAMKGGEGSSGVQSPSSDTTVKLGNGGYGHSGSLTSSSVANVTVITPEVDDAQTSRTSELENPLSLHSRPLAGISNNPSRRNHFDDPNQTYAKHNMGVLPPGLAPPVQIHAGTSLELFRFAQNPIRATFDDAALHLSNFSNPLGSPNDLHVPLQMNLHQRRFSGRMSSLPSIPSPLGPGRTREQLREDEDGGVLLSSVPNGAVLRDYKMGCTSLEGNATQMKKSMQRKRVPSSPKVQQYVSTGSMHIPPVFDVYPPSAQIKVEGNIFSPLPGFVNGPGHSRKYTDPFIDHEPTQNDSAYVNYTRLSGTATPFRLSSQSSMCLPPTPLTATWPTSASATFRLACPPTLAFAPPQSLPASRGRPPMRSNLTILLPPLSSIQGRHQHTPEARARLEAQRPNCEEWICIEAAKIAQLARLRHAAERRYRETHAEQDYKSWQQIEVVFADATNLEKRQEERRNLFLNEKGMTALRTPKIEDMSAASRERGGKDGEEKLLGFKMALMERECVEVKRDEDEEAITVEMLATLSLEEKKALRKHLVRRLERRS</sequence>
<dbReference type="EMBL" id="CAJRGZ010000017">
    <property type="protein sequence ID" value="CAG5157159.1"/>
    <property type="molecule type" value="Genomic_DNA"/>
</dbReference>
<name>A0A8J2I0T0_9PLEO</name>
<dbReference type="GeneID" id="67016675"/>
<proteinExistence type="predicted"/>
<reference evidence="2" key="1">
    <citation type="submission" date="2021-05" db="EMBL/GenBank/DDBJ databases">
        <authorList>
            <person name="Stam R."/>
        </authorList>
    </citation>
    <scope>NUCLEOTIDE SEQUENCE</scope>
    <source>
        <strain evidence="2">CS162</strain>
    </source>
</reference>
<feature type="compositionally biased region" description="Polar residues" evidence="1">
    <location>
        <begin position="90"/>
        <end position="102"/>
    </location>
</feature>
<dbReference type="RefSeq" id="XP_043168502.1">
    <property type="nucleotide sequence ID" value="XM_043312567.1"/>
</dbReference>
<organism evidence="2 3">
    <name type="scientific">Alternaria atra</name>
    <dbReference type="NCBI Taxonomy" id="119953"/>
    <lineage>
        <taxon>Eukaryota</taxon>
        <taxon>Fungi</taxon>
        <taxon>Dikarya</taxon>
        <taxon>Ascomycota</taxon>
        <taxon>Pezizomycotina</taxon>
        <taxon>Dothideomycetes</taxon>
        <taxon>Pleosporomycetidae</taxon>
        <taxon>Pleosporales</taxon>
        <taxon>Pleosporineae</taxon>
        <taxon>Pleosporaceae</taxon>
        <taxon>Alternaria</taxon>
        <taxon>Alternaria sect. Ulocladioides</taxon>
    </lineage>
</organism>
<evidence type="ECO:0000313" key="2">
    <source>
        <dbReference type="EMBL" id="CAG5157159.1"/>
    </source>
</evidence>
<accession>A0A8J2I0T0</accession>
<dbReference type="OrthoDB" id="3692823at2759"/>
<protein>
    <submittedName>
        <fullName evidence="2">Uncharacterized protein</fullName>
    </submittedName>
</protein>